<keyword evidence="5 6" id="KW-0472">Membrane</keyword>
<evidence type="ECO:0000313" key="8">
    <source>
        <dbReference type="EMBL" id="GHA44520.1"/>
    </source>
</evidence>
<dbReference type="RefSeq" id="WP_189639134.1">
    <property type="nucleotide sequence ID" value="NZ_BMZF01000001.1"/>
</dbReference>
<accession>A0ABQ3CVL9</accession>
<gene>
    <name evidence="8" type="ORF">GCM10008927_06720</name>
</gene>
<comment type="subcellular location">
    <subcellularLocation>
        <location evidence="1">Membrane</location>
        <topology evidence="1">Multi-pass membrane protein</topology>
    </subcellularLocation>
</comment>
<dbReference type="PANTHER" id="PTHR22911">
    <property type="entry name" value="ACYL-MALONYL CONDENSING ENZYME-RELATED"/>
    <property type="match status" value="1"/>
</dbReference>
<evidence type="ECO:0000256" key="3">
    <source>
        <dbReference type="ARBA" id="ARBA00022692"/>
    </source>
</evidence>
<keyword evidence="3 6" id="KW-0812">Transmembrane</keyword>
<feature type="transmembrane region" description="Helical" evidence="6">
    <location>
        <begin position="12"/>
        <end position="30"/>
    </location>
</feature>
<feature type="transmembrane region" description="Helical" evidence="6">
    <location>
        <begin position="154"/>
        <end position="174"/>
    </location>
</feature>
<dbReference type="PANTHER" id="PTHR22911:SF6">
    <property type="entry name" value="SOLUTE CARRIER FAMILY 35 MEMBER G1"/>
    <property type="match status" value="1"/>
</dbReference>
<dbReference type="InterPro" id="IPR037185">
    <property type="entry name" value="EmrE-like"/>
</dbReference>
<comment type="caution">
    <text evidence="8">The sequence shown here is derived from an EMBL/GenBank/DDBJ whole genome shotgun (WGS) entry which is preliminary data.</text>
</comment>
<feature type="transmembrane region" description="Helical" evidence="6">
    <location>
        <begin position="130"/>
        <end position="148"/>
    </location>
</feature>
<comment type="similarity">
    <text evidence="2">Belongs to the drug/metabolite transporter (DMT) superfamily. 10 TMS drug/metabolite exporter (DME) (TC 2.A.7.3) family.</text>
</comment>
<reference evidence="9" key="1">
    <citation type="journal article" date="2019" name="Int. J. Syst. Evol. Microbiol.">
        <title>The Global Catalogue of Microorganisms (GCM) 10K type strain sequencing project: providing services to taxonomists for standard genome sequencing and annotation.</title>
        <authorList>
            <consortium name="The Broad Institute Genomics Platform"/>
            <consortium name="The Broad Institute Genome Sequencing Center for Infectious Disease"/>
            <person name="Wu L."/>
            <person name="Ma J."/>
        </authorList>
    </citation>
    <scope>NUCLEOTIDE SEQUENCE [LARGE SCALE GENOMIC DNA]</scope>
    <source>
        <strain evidence="9">KCTC 32465</strain>
    </source>
</reference>
<feature type="transmembrane region" description="Helical" evidence="6">
    <location>
        <begin position="181"/>
        <end position="200"/>
    </location>
</feature>
<evidence type="ECO:0000259" key="7">
    <source>
        <dbReference type="Pfam" id="PF00892"/>
    </source>
</evidence>
<evidence type="ECO:0000256" key="5">
    <source>
        <dbReference type="ARBA" id="ARBA00023136"/>
    </source>
</evidence>
<organism evidence="8 9">
    <name type="scientific">Paramylibacter ulvae</name>
    <dbReference type="NCBI Taxonomy" id="1651968"/>
    <lineage>
        <taxon>Bacteria</taxon>
        <taxon>Pseudomonadati</taxon>
        <taxon>Pseudomonadota</taxon>
        <taxon>Alphaproteobacteria</taxon>
        <taxon>Rhodobacterales</taxon>
        <taxon>Paracoccaceae</taxon>
        <taxon>Paramylibacter</taxon>
    </lineage>
</organism>
<evidence type="ECO:0000256" key="6">
    <source>
        <dbReference type="SAM" id="Phobius"/>
    </source>
</evidence>
<dbReference type="Proteomes" id="UP000634455">
    <property type="component" value="Unassembled WGS sequence"/>
</dbReference>
<protein>
    <submittedName>
        <fullName evidence="8">DMT transporter permease</fullName>
    </submittedName>
</protein>
<evidence type="ECO:0000313" key="9">
    <source>
        <dbReference type="Proteomes" id="UP000634455"/>
    </source>
</evidence>
<evidence type="ECO:0000256" key="4">
    <source>
        <dbReference type="ARBA" id="ARBA00022989"/>
    </source>
</evidence>
<feature type="transmembrane region" description="Helical" evidence="6">
    <location>
        <begin position="240"/>
        <end position="260"/>
    </location>
</feature>
<feature type="transmembrane region" description="Helical" evidence="6">
    <location>
        <begin position="100"/>
        <end position="121"/>
    </location>
</feature>
<keyword evidence="4 6" id="KW-1133">Transmembrane helix</keyword>
<feature type="transmembrane region" description="Helical" evidence="6">
    <location>
        <begin position="42"/>
        <end position="64"/>
    </location>
</feature>
<keyword evidence="9" id="KW-1185">Reference proteome</keyword>
<dbReference type="Pfam" id="PF00892">
    <property type="entry name" value="EamA"/>
    <property type="match status" value="2"/>
</dbReference>
<feature type="transmembrane region" description="Helical" evidence="6">
    <location>
        <begin position="266"/>
        <end position="283"/>
    </location>
</feature>
<dbReference type="InterPro" id="IPR000620">
    <property type="entry name" value="EamA_dom"/>
</dbReference>
<dbReference type="EMBL" id="BMZF01000001">
    <property type="protein sequence ID" value="GHA44520.1"/>
    <property type="molecule type" value="Genomic_DNA"/>
</dbReference>
<feature type="transmembrane region" description="Helical" evidence="6">
    <location>
        <begin position="212"/>
        <end position="228"/>
    </location>
</feature>
<sequence>MPTPAVHDNFRGMVWALIAVITASAMTIAIRGAAAEMDSNMIAMARFSITVMLAIIAMCLLPSLRKQLRFSQPWRHVLRGILVGFSTLLGFYSITQIDLATVSVLFFTAPIFATVLSVLFFKEQIGPRRIIAIALGFLGAIIILRPGVELNSGMIAALVSSLMFAGVLVMSRGLADADGPFSTFFSANVMTVIVTVPFVWSDPALPSQTATWAWVIALVLLGIVRQFADILTYRYGDAAVVAPFAYLRLVILGIAGYLMFDETPDRFTLIGATVIIVSTFYITQRERKAMRTKP</sequence>
<dbReference type="SUPFAM" id="SSF103481">
    <property type="entry name" value="Multidrug resistance efflux transporter EmrE"/>
    <property type="match status" value="2"/>
</dbReference>
<proteinExistence type="inferred from homology"/>
<feature type="domain" description="EamA" evidence="7">
    <location>
        <begin position="11"/>
        <end position="144"/>
    </location>
</feature>
<evidence type="ECO:0000256" key="1">
    <source>
        <dbReference type="ARBA" id="ARBA00004141"/>
    </source>
</evidence>
<dbReference type="Gene3D" id="1.10.3730.20">
    <property type="match status" value="2"/>
</dbReference>
<evidence type="ECO:0000256" key="2">
    <source>
        <dbReference type="ARBA" id="ARBA00009853"/>
    </source>
</evidence>
<name>A0ABQ3CVL9_9RHOB</name>
<feature type="transmembrane region" description="Helical" evidence="6">
    <location>
        <begin position="76"/>
        <end position="94"/>
    </location>
</feature>
<feature type="domain" description="EamA" evidence="7">
    <location>
        <begin position="152"/>
        <end position="283"/>
    </location>
</feature>